<dbReference type="PANTHER" id="PTHR31170:SF17">
    <property type="match status" value="1"/>
</dbReference>
<dbReference type="AlphaFoldDB" id="A0A6P9F4Z8"/>
<dbReference type="RefSeq" id="XP_035549742.1">
    <property type="nucleotide sequence ID" value="XM_035693849.1"/>
</dbReference>
<dbReference type="GeneID" id="108994363"/>
<dbReference type="Pfam" id="PF03140">
    <property type="entry name" value="DUF247"/>
    <property type="match status" value="2"/>
</dbReference>
<reference evidence="2" key="1">
    <citation type="submission" date="2025-08" db="UniProtKB">
        <authorList>
            <consortium name="RefSeq"/>
        </authorList>
    </citation>
    <scope>IDENTIFICATION</scope>
    <source>
        <tissue evidence="2">Leaves</tissue>
    </source>
</reference>
<organism evidence="1 2">
    <name type="scientific">Juglans regia</name>
    <name type="common">English walnut</name>
    <dbReference type="NCBI Taxonomy" id="51240"/>
    <lineage>
        <taxon>Eukaryota</taxon>
        <taxon>Viridiplantae</taxon>
        <taxon>Streptophyta</taxon>
        <taxon>Embryophyta</taxon>
        <taxon>Tracheophyta</taxon>
        <taxon>Spermatophyta</taxon>
        <taxon>Magnoliopsida</taxon>
        <taxon>eudicotyledons</taxon>
        <taxon>Gunneridae</taxon>
        <taxon>Pentapetalae</taxon>
        <taxon>rosids</taxon>
        <taxon>fabids</taxon>
        <taxon>Fagales</taxon>
        <taxon>Juglandaceae</taxon>
        <taxon>Juglans</taxon>
    </lineage>
</organism>
<keyword evidence="1" id="KW-1185">Reference proteome</keyword>
<proteinExistence type="predicted"/>
<evidence type="ECO:0000313" key="1">
    <source>
        <dbReference type="Proteomes" id="UP000235220"/>
    </source>
</evidence>
<dbReference type="OrthoDB" id="1862127at2759"/>
<protein>
    <submittedName>
        <fullName evidence="2">Uncharacterized protein LOC108994363</fullName>
    </submittedName>
</protein>
<dbReference type="KEGG" id="jre:108994363"/>
<dbReference type="Proteomes" id="UP000235220">
    <property type="component" value="Chromosome 9"/>
</dbReference>
<dbReference type="InParanoid" id="A0A6P9F4Z8"/>
<dbReference type="PANTHER" id="PTHR31170">
    <property type="entry name" value="BNAC04G53230D PROTEIN"/>
    <property type="match status" value="1"/>
</dbReference>
<name>A0A6P9F4Z8_JUGRE</name>
<evidence type="ECO:0000313" key="2">
    <source>
        <dbReference type="RefSeq" id="XP_035549742.1"/>
    </source>
</evidence>
<sequence>MADANRSNQNSTQIMDAEGIASKIHGKLVQYRPPPLSQCSIFKVPSMLRRDHEKAFTPEVVSIGPFHRNNTQLQEMENNKLWYLKCLLNRTRTTELKSLVEAIESIEQDCRKCYSEVGDLTRDEFIEMMVIDGCFILEFLCRYKARDKLERYEERRCMDTYKELELGCSEVYFREISMELKGGDDPVFKTSWMPRKIVADLLLLENQLPWCVLVCLLNLMTNWKTTDQYKNCLLDDLVAILVKEYIIFYYGQHQFNRLGTHKHLLDCFRNYLVGSCTIKRPVSPPASSVHPKWMPIKSVTELLDFGVGFFRAPDGANFLDVKFEEGRKMKMPAIVIEENTESLFRNLIAFEHCDPRKGYEITSYAALLDCLIKSPEDARHLEQKHILRIIGLSNEDRASFLMRLLYNNDTSFHGFLYSDLCHDVNVQNLFLQMDGMGSSKSYVICALNVSNCSIGSPYPSYGSIWGTLNLSESGAVMMSALQGKFVVLSKSSIDEDERILLAIFSYLTMRLCRKEKALDNINVPYHQQCSRLDDLVSFSFSEYKVFPAPNSARSHEKHTHLLDCFRNCLVGSCTVKRPNRLAPSERNPVMPVKELIQHGIHLIAKDGDNCILDVKFEEGKMKIPVIVIKENSESVFRNLIAFEHCDPRKGYEITSYAALLHCLIKSPEDAPHLEQKHILRIIGLSNEDRASFLNRLLHNNDTSFYGFLYSDLCQDVNNTCHSRWTLWKATGAIILENHGRSLLSFWERTMGAHYFPFGNRPFFISFLNTNSFCYPLLQGF</sequence>
<dbReference type="InterPro" id="IPR004158">
    <property type="entry name" value="DUF247_pln"/>
</dbReference>
<accession>A0A6P9F4Z8</accession>
<gene>
    <name evidence="2" type="primary">LOC108994363</name>
</gene>